<accession>A0A1H9M7H0</accession>
<sequence>MINAFGWKWALDTLMGVNFEGKEKPFAEQIINSSLLFTSESFRFEDYV</sequence>
<evidence type="ECO:0000313" key="1">
    <source>
        <dbReference type="EMBL" id="SER19073.1"/>
    </source>
</evidence>
<reference evidence="2" key="1">
    <citation type="submission" date="2016-10" db="EMBL/GenBank/DDBJ databases">
        <authorList>
            <person name="Varghese N."/>
            <person name="Submissions S."/>
        </authorList>
    </citation>
    <scope>NUCLEOTIDE SEQUENCE [LARGE SCALE GENOMIC DNA]</scope>
    <source>
        <strain evidence="2">DSM 24740</strain>
    </source>
</reference>
<organism evidence="1 2">
    <name type="scientific">Neolewinella agarilytica</name>
    <dbReference type="NCBI Taxonomy" id="478744"/>
    <lineage>
        <taxon>Bacteria</taxon>
        <taxon>Pseudomonadati</taxon>
        <taxon>Bacteroidota</taxon>
        <taxon>Saprospiria</taxon>
        <taxon>Saprospirales</taxon>
        <taxon>Lewinellaceae</taxon>
        <taxon>Neolewinella</taxon>
    </lineage>
</organism>
<dbReference type="Proteomes" id="UP000199021">
    <property type="component" value="Unassembled WGS sequence"/>
</dbReference>
<proteinExistence type="predicted"/>
<dbReference type="InParanoid" id="A0A1H9M7H0"/>
<name>A0A1H9M7H0_9BACT</name>
<gene>
    <name evidence="1" type="ORF">SAMN05444359_12730</name>
</gene>
<dbReference type="EMBL" id="FOFB01000027">
    <property type="protein sequence ID" value="SER19073.1"/>
    <property type="molecule type" value="Genomic_DNA"/>
</dbReference>
<evidence type="ECO:0000313" key="2">
    <source>
        <dbReference type="Proteomes" id="UP000199021"/>
    </source>
</evidence>
<keyword evidence="2" id="KW-1185">Reference proteome</keyword>
<protein>
    <submittedName>
        <fullName evidence="1">Uncharacterized protein</fullName>
    </submittedName>
</protein>
<dbReference type="STRING" id="478744.SAMN05444359_12730"/>
<dbReference type="AlphaFoldDB" id="A0A1H9M7H0"/>